<dbReference type="Gene3D" id="3.20.20.100">
    <property type="entry name" value="NADP-dependent oxidoreductase domain"/>
    <property type="match status" value="1"/>
</dbReference>
<dbReference type="Pfam" id="PF00248">
    <property type="entry name" value="Aldo_ket_red"/>
    <property type="match status" value="1"/>
</dbReference>
<dbReference type="EMBL" id="VCQV01000022">
    <property type="protein sequence ID" value="TWP35071.1"/>
    <property type="molecule type" value="Genomic_DNA"/>
</dbReference>
<dbReference type="InterPro" id="IPR023210">
    <property type="entry name" value="NADP_OxRdtase_dom"/>
</dbReference>
<dbReference type="OrthoDB" id="9801052at2"/>
<keyword evidence="2" id="KW-0548">Nucleotidyltransferase</keyword>
<dbReference type="Proteomes" id="UP000320244">
    <property type="component" value="Unassembled WGS sequence"/>
</dbReference>
<keyword evidence="2" id="KW-0808">Transferase</keyword>
<evidence type="ECO:0000259" key="1">
    <source>
        <dbReference type="Pfam" id="PF00248"/>
    </source>
</evidence>
<dbReference type="PANTHER" id="PTHR42866">
    <property type="entry name" value="3-DEOXY-MANNO-OCTULOSONATE CYTIDYLYLTRANSFERASE"/>
    <property type="match status" value="1"/>
</dbReference>
<proteinExistence type="predicted"/>
<dbReference type="InterPro" id="IPR029044">
    <property type="entry name" value="Nucleotide-diphossugar_trans"/>
</dbReference>
<dbReference type="InterPro" id="IPR003329">
    <property type="entry name" value="Cytidylyl_trans"/>
</dbReference>
<feature type="domain" description="NADP-dependent oxidoreductase" evidence="1">
    <location>
        <begin position="244"/>
        <end position="500"/>
    </location>
</feature>
<dbReference type="GO" id="GO:0016779">
    <property type="term" value="F:nucleotidyltransferase activity"/>
    <property type="evidence" value="ECO:0007669"/>
    <property type="project" value="UniProtKB-KW"/>
</dbReference>
<accession>A0A563DYJ7</accession>
<protein>
    <submittedName>
        <fullName evidence="2">Cytidylyltransferase</fullName>
    </submittedName>
</protein>
<dbReference type="Pfam" id="PF02348">
    <property type="entry name" value="CTP_transf_3"/>
    <property type="match status" value="1"/>
</dbReference>
<dbReference type="Gene3D" id="3.90.550.10">
    <property type="entry name" value="Spore Coat Polysaccharide Biosynthesis Protein SpsA, Chain A"/>
    <property type="match status" value="1"/>
</dbReference>
<dbReference type="GO" id="GO:0005829">
    <property type="term" value="C:cytosol"/>
    <property type="evidence" value="ECO:0007669"/>
    <property type="project" value="TreeGrafter"/>
</dbReference>
<reference evidence="2 3" key="2">
    <citation type="submission" date="2019-08" db="EMBL/GenBank/DDBJ databases">
        <title>Jejuicoccus antrihumi gen. nov., sp. nov., a new member of the family Dermacoccaceae isolated from a cave.</title>
        <authorList>
            <person name="Schumann P."/>
            <person name="Kim I.S."/>
        </authorList>
    </citation>
    <scope>NUCLEOTIDE SEQUENCE [LARGE SCALE GENOMIC DNA]</scope>
    <source>
        <strain evidence="2 3">C5-26</strain>
    </source>
</reference>
<comment type="caution">
    <text evidence="2">The sequence shown here is derived from an EMBL/GenBank/DDBJ whole genome shotgun (WGS) entry which is preliminary data.</text>
</comment>
<name>A0A563DYJ7_9MICO</name>
<dbReference type="InterPro" id="IPR036812">
    <property type="entry name" value="NAD(P)_OxRdtase_dom_sf"/>
</dbReference>
<dbReference type="SUPFAM" id="SSF53448">
    <property type="entry name" value="Nucleotide-diphospho-sugar transferases"/>
    <property type="match status" value="1"/>
</dbReference>
<dbReference type="PANTHER" id="PTHR42866:SF1">
    <property type="entry name" value="SPORE COAT POLYSACCHARIDE BIOSYNTHESIS PROTEIN SPSF"/>
    <property type="match status" value="1"/>
</dbReference>
<reference evidence="2 3" key="1">
    <citation type="submission" date="2019-05" db="EMBL/GenBank/DDBJ databases">
        <authorList>
            <person name="Lee S.D."/>
        </authorList>
    </citation>
    <scope>NUCLEOTIDE SEQUENCE [LARGE SCALE GENOMIC DNA]</scope>
    <source>
        <strain evidence="2 3">C5-26</strain>
    </source>
</reference>
<dbReference type="SUPFAM" id="SSF51430">
    <property type="entry name" value="NAD(P)-linked oxidoreductase"/>
    <property type="match status" value="1"/>
</dbReference>
<gene>
    <name evidence="2" type="ORF">FGL98_15040</name>
</gene>
<sequence length="508" mass="54489">MPRTRIVIQSRLNSSRLPGKALMSIGGMPLVELVARRASRSGHEVVVATSNEHYDSLIANHLARVKIPVVRGPLDDVLARFVLATSDLAPTDRVVRLTGDNPVADADLVDELLAAMDASGHAYGRVDIDQVPEGLGAEGFSVQALRDAAATTQDAYDREHVTPWLRRTLGELLFVPAKNPGEPTRYRCTVDTLSDFDRACLLFDSTTDAVRVPWAELMDRIVRDARVDGPTVPSRGQGHLRQSRLVLGTDQFSGQAAPSADQVRAILAAAVERGVSHVEVGRTQELAERRLHAGVEPQLTRRLKVISRLAPLTEGAAALRVETSLERTFAELGRREAAAALLPTLADACRDRGAGWARLRAYQGDGIVGLVGVCLQRTAELPMALELEGLDYLTLPFNVLSGGLGDHVEALIERGIVLSTHSTFAGGALLDPTAEGAKTLESLSAELGRADVADLCLSYVLGHGVVTSVTLGATNTEQLRQDLTLMAAEPLPADQIAQVDHRMAEAGR</sequence>
<organism evidence="2 3">
    <name type="scientific">Leekyejoonella antrihumi</name>
    <dbReference type="NCBI Taxonomy" id="1660198"/>
    <lineage>
        <taxon>Bacteria</taxon>
        <taxon>Bacillati</taxon>
        <taxon>Actinomycetota</taxon>
        <taxon>Actinomycetes</taxon>
        <taxon>Micrococcales</taxon>
        <taxon>Dermacoccaceae</taxon>
        <taxon>Leekyejoonella</taxon>
    </lineage>
</organism>
<keyword evidence="3" id="KW-1185">Reference proteome</keyword>
<evidence type="ECO:0000313" key="3">
    <source>
        <dbReference type="Proteomes" id="UP000320244"/>
    </source>
</evidence>
<dbReference type="AlphaFoldDB" id="A0A563DYJ7"/>
<evidence type="ECO:0000313" key="2">
    <source>
        <dbReference type="EMBL" id="TWP35071.1"/>
    </source>
</evidence>